<evidence type="ECO:0000313" key="1">
    <source>
        <dbReference type="EMBL" id="GGH85747.1"/>
    </source>
</evidence>
<reference evidence="1" key="1">
    <citation type="journal article" date="2014" name="Int. J. Syst. Evol. Microbiol.">
        <title>Complete genome sequence of Corynebacterium casei LMG S-19264T (=DSM 44701T), isolated from a smear-ripened cheese.</title>
        <authorList>
            <consortium name="US DOE Joint Genome Institute (JGI-PGF)"/>
            <person name="Walter F."/>
            <person name="Albersmeier A."/>
            <person name="Kalinowski J."/>
            <person name="Ruckert C."/>
        </authorList>
    </citation>
    <scope>NUCLEOTIDE SEQUENCE</scope>
    <source>
        <strain evidence="1">CGMCC 1.12777</strain>
    </source>
</reference>
<evidence type="ECO:0000313" key="2">
    <source>
        <dbReference type="Proteomes" id="UP000656813"/>
    </source>
</evidence>
<dbReference type="EMBL" id="BMFV01000028">
    <property type="protein sequence ID" value="GGH85747.1"/>
    <property type="molecule type" value="Genomic_DNA"/>
</dbReference>
<reference evidence="1" key="2">
    <citation type="submission" date="2020-09" db="EMBL/GenBank/DDBJ databases">
        <authorList>
            <person name="Sun Q."/>
            <person name="Zhou Y."/>
        </authorList>
    </citation>
    <scope>NUCLEOTIDE SEQUENCE</scope>
    <source>
        <strain evidence="1">CGMCC 1.12777</strain>
    </source>
</reference>
<sequence length="54" mass="6013">MKQGTHLLSAGSKLGFLYGTIGTPDILYDNEDLLERSFYYVFLGESQTGSIFSM</sequence>
<proteinExistence type="predicted"/>
<comment type="caution">
    <text evidence="1">The sequence shown here is derived from an EMBL/GenBank/DDBJ whole genome shotgun (WGS) entry which is preliminary data.</text>
</comment>
<gene>
    <name evidence="1" type="ORF">GCM10007096_31850</name>
</gene>
<protein>
    <submittedName>
        <fullName evidence="1">Uncharacterized protein</fullName>
    </submittedName>
</protein>
<keyword evidence="2" id="KW-1185">Reference proteome</keyword>
<organism evidence="1 2">
    <name type="scientific">Pullulanibacillus pueri</name>
    <dbReference type="NCBI Taxonomy" id="1437324"/>
    <lineage>
        <taxon>Bacteria</taxon>
        <taxon>Bacillati</taxon>
        <taxon>Bacillota</taxon>
        <taxon>Bacilli</taxon>
        <taxon>Bacillales</taxon>
        <taxon>Sporolactobacillaceae</taxon>
        <taxon>Pullulanibacillus</taxon>
    </lineage>
</organism>
<name>A0A8J3ENV6_9BACL</name>
<accession>A0A8J3ENV6</accession>
<dbReference type="Proteomes" id="UP000656813">
    <property type="component" value="Unassembled WGS sequence"/>
</dbReference>
<dbReference type="AlphaFoldDB" id="A0A8J3ENV6"/>